<feature type="transmembrane region" description="Helical" evidence="10">
    <location>
        <begin position="108"/>
        <end position="131"/>
    </location>
</feature>
<comment type="subcellular location">
    <subcellularLocation>
        <location evidence="1">Cell membrane</location>
        <topology evidence="1">Multi-pass membrane protein</topology>
    </subcellularLocation>
</comment>
<dbReference type="EC" id="3.6.1.27" evidence="2"/>
<dbReference type="SUPFAM" id="SSF48317">
    <property type="entry name" value="Acid phosphatase/Vanadium-dependent haloperoxidase"/>
    <property type="match status" value="1"/>
</dbReference>
<comment type="catalytic activity">
    <reaction evidence="9">
        <text>di-trans,octa-cis-undecaprenyl diphosphate + H2O = di-trans,octa-cis-undecaprenyl phosphate + phosphate + H(+)</text>
        <dbReference type="Rhea" id="RHEA:28094"/>
        <dbReference type="ChEBI" id="CHEBI:15377"/>
        <dbReference type="ChEBI" id="CHEBI:15378"/>
        <dbReference type="ChEBI" id="CHEBI:43474"/>
        <dbReference type="ChEBI" id="CHEBI:58405"/>
        <dbReference type="ChEBI" id="CHEBI:60392"/>
        <dbReference type="EC" id="3.6.1.27"/>
    </reaction>
</comment>
<evidence type="ECO:0000256" key="1">
    <source>
        <dbReference type="ARBA" id="ARBA00004651"/>
    </source>
</evidence>
<keyword evidence="3" id="KW-1003">Cell membrane</keyword>
<gene>
    <name evidence="12" type="ORF">MO867_06830</name>
</gene>
<evidence type="ECO:0000313" key="13">
    <source>
        <dbReference type="Proteomes" id="UP001139028"/>
    </source>
</evidence>
<dbReference type="RefSeq" id="WP_252465532.1">
    <property type="nucleotide sequence ID" value="NZ_JALBWM010000019.1"/>
</dbReference>
<feature type="transmembrane region" description="Helical" evidence="10">
    <location>
        <begin position="27"/>
        <end position="49"/>
    </location>
</feature>
<evidence type="ECO:0000256" key="10">
    <source>
        <dbReference type="SAM" id="Phobius"/>
    </source>
</evidence>
<organism evidence="12 13">
    <name type="scientific">Microbulbifer okhotskensis</name>
    <dbReference type="NCBI Taxonomy" id="2926617"/>
    <lineage>
        <taxon>Bacteria</taxon>
        <taxon>Pseudomonadati</taxon>
        <taxon>Pseudomonadota</taxon>
        <taxon>Gammaproteobacteria</taxon>
        <taxon>Cellvibrionales</taxon>
        <taxon>Microbulbiferaceae</taxon>
        <taxon>Microbulbifer</taxon>
    </lineage>
</organism>
<name>A0A9X2EKT1_9GAMM</name>
<dbReference type="SMART" id="SM00014">
    <property type="entry name" value="acidPPc"/>
    <property type="match status" value="1"/>
</dbReference>
<evidence type="ECO:0000256" key="9">
    <source>
        <dbReference type="ARBA" id="ARBA00047594"/>
    </source>
</evidence>
<keyword evidence="5" id="KW-0378">Hydrolase</keyword>
<evidence type="ECO:0000256" key="6">
    <source>
        <dbReference type="ARBA" id="ARBA00022989"/>
    </source>
</evidence>
<feature type="transmembrane region" description="Helical" evidence="10">
    <location>
        <begin position="143"/>
        <end position="167"/>
    </location>
</feature>
<evidence type="ECO:0000256" key="7">
    <source>
        <dbReference type="ARBA" id="ARBA00023136"/>
    </source>
</evidence>
<accession>A0A9X2EKT1</accession>
<reference evidence="12" key="1">
    <citation type="journal article" date="2022" name="Arch. Microbiol.">
        <title>Microbulbifer okhotskensis sp. nov., isolated from a deep bottom sediment of the Okhotsk Sea.</title>
        <authorList>
            <person name="Romanenko L."/>
            <person name="Kurilenko V."/>
            <person name="Otstavnykh N."/>
            <person name="Velansky P."/>
            <person name="Isaeva M."/>
            <person name="Mikhailov V."/>
        </authorList>
    </citation>
    <scope>NUCLEOTIDE SEQUENCE</scope>
    <source>
        <strain evidence="12">OS29</strain>
    </source>
</reference>
<dbReference type="PANTHER" id="PTHR14969">
    <property type="entry name" value="SPHINGOSINE-1-PHOSPHATE PHOSPHOHYDROLASE"/>
    <property type="match status" value="1"/>
</dbReference>
<evidence type="ECO:0000256" key="5">
    <source>
        <dbReference type="ARBA" id="ARBA00022801"/>
    </source>
</evidence>
<dbReference type="GO" id="GO:0005886">
    <property type="term" value="C:plasma membrane"/>
    <property type="evidence" value="ECO:0007669"/>
    <property type="project" value="UniProtKB-SubCell"/>
</dbReference>
<dbReference type="Pfam" id="PF01569">
    <property type="entry name" value="PAP2"/>
    <property type="match status" value="1"/>
</dbReference>
<keyword evidence="13" id="KW-1185">Reference proteome</keyword>
<dbReference type="Proteomes" id="UP001139028">
    <property type="component" value="Unassembled WGS sequence"/>
</dbReference>
<feature type="domain" description="Phosphatidic acid phosphatase type 2/haloperoxidase" evidence="11">
    <location>
        <begin position="54"/>
        <end position="164"/>
    </location>
</feature>
<keyword evidence="7 10" id="KW-0472">Membrane</keyword>
<evidence type="ECO:0000256" key="2">
    <source>
        <dbReference type="ARBA" id="ARBA00012374"/>
    </source>
</evidence>
<dbReference type="Gene3D" id="1.20.144.10">
    <property type="entry name" value="Phosphatidic acid phosphatase type 2/haloperoxidase"/>
    <property type="match status" value="1"/>
</dbReference>
<evidence type="ECO:0000313" key="12">
    <source>
        <dbReference type="EMBL" id="MCO1334054.1"/>
    </source>
</evidence>
<evidence type="ECO:0000256" key="8">
    <source>
        <dbReference type="ARBA" id="ARBA00032707"/>
    </source>
</evidence>
<keyword evidence="4 10" id="KW-0812">Transmembrane</keyword>
<proteinExistence type="predicted"/>
<evidence type="ECO:0000256" key="3">
    <source>
        <dbReference type="ARBA" id="ARBA00022475"/>
    </source>
</evidence>
<dbReference type="InterPro" id="IPR000326">
    <property type="entry name" value="PAP2/HPO"/>
</dbReference>
<evidence type="ECO:0000256" key="4">
    <source>
        <dbReference type="ARBA" id="ARBA00022692"/>
    </source>
</evidence>
<dbReference type="AlphaFoldDB" id="A0A9X2EKT1"/>
<dbReference type="GO" id="GO:0050380">
    <property type="term" value="F:undecaprenyl-diphosphatase activity"/>
    <property type="evidence" value="ECO:0007669"/>
    <property type="project" value="UniProtKB-EC"/>
</dbReference>
<dbReference type="PANTHER" id="PTHR14969:SF62">
    <property type="entry name" value="DECAPRENYLPHOSPHORYL-5-PHOSPHORIBOSE PHOSPHATASE RV3807C-RELATED"/>
    <property type="match status" value="1"/>
</dbReference>
<protein>
    <recommendedName>
        <fullName evidence="2">undecaprenyl-diphosphate phosphatase</fullName>
        <ecNumber evidence="2">3.6.1.27</ecNumber>
    </recommendedName>
    <alternativeName>
        <fullName evidence="8">Undecaprenyl pyrophosphate phosphatase</fullName>
    </alternativeName>
</protein>
<evidence type="ECO:0000259" key="11">
    <source>
        <dbReference type="SMART" id="SM00014"/>
    </source>
</evidence>
<dbReference type="EMBL" id="JALBWM010000019">
    <property type="protein sequence ID" value="MCO1334054.1"/>
    <property type="molecule type" value="Genomic_DNA"/>
</dbReference>
<sequence length="168" mass="18375">MNLKSFDVSVVLYMAGRASRPGSRRRYLWLSKSGDGWVAGVLFFTYVWLTSAVQLLYLAGTAVALERSLYWGIKNTTRRLRPPQVIPGMRSVIVAHDRFSLPSGHTSCAFLFITAMTIHVSPIWSFGYIWATCVGAARVGLGVHFPSDICAGAILGTSVGLIMSIAFL</sequence>
<keyword evidence="6 10" id="KW-1133">Transmembrane helix</keyword>
<comment type="caution">
    <text evidence="12">The sequence shown here is derived from an EMBL/GenBank/DDBJ whole genome shotgun (WGS) entry which is preliminary data.</text>
</comment>
<dbReference type="InterPro" id="IPR036938">
    <property type="entry name" value="PAP2/HPO_sf"/>
</dbReference>